<name>A0A8X7QNH2_BRACI</name>
<gene>
    <name evidence="2" type="ORF">Bca52824_066170</name>
</gene>
<dbReference type="OrthoDB" id="1907176at2759"/>
<dbReference type="AlphaFoldDB" id="A0A8X7QNH2"/>
<reference evidence="2 3" key="1">
    <citation type="submission" date="2020-02" db="EMBL/GenBank/DDBJ databases">
        <authorList>
            <person name="Ma Q."/>
            <person name="Huang Y."/>
            <person name="Song X."/>
            <person name="Pei D."/>
        </authorList>
    </citation>
    <scope>NUCLEOTIDE SEQUENCE [LARGE SCALE GENOMIC DNA]</scope>
    <source>
        <strain evidence="2">Sxm20200214</strain>
        <tissue evidence="2">Leaf</tissue>
    </source>
</reference>
<evidence type="ECO:0000313" key="3">
    <source>
        <dbReference type="Proteomes" id="UP000886595"/>
    </source>
</evidence>
<accession>A0A8X7QNH2</accession>
<feature type="region of interest" description="Disordered" evidence="1">
    <location>
        <begin position="24"/>
        <end position="45"/>
    </location>
</feature>
<dbReference type="Proteomes" id="UP000886595">
    <property type="component" value="Unassembled WGS sequence"/>
</dbReference>
<evidence type="ECO:0000313" key="2">
    <source>
        <dbReference type="EMBL" id="KAG2271615.1"/>
    </source>
</evidence>
<sequence length="104" mass="11546">MSGDSVESVPGEIRPALRNLTNLQKKRGASSISSDSLEKSGDDGCSRVEFSKRLCVVVDDLVKQNGSSSSSSSDSKCSSKRKHLVMLWWRFQWKCQTVERDASF</sequence>
<evidence type="ECO:0000256" key="1">
    <source>
        <dbReference type="SAM" id="MobiDB-lite"/>
    </source>
</evidence>
<feature type="compositionally biased region" description="Basic and acidic residues" evidence="1">
    <location>
        <begin position="36"/>
        <end position="45"/>
    </location>
</feature>
<dbReference type="EMBL" id="JAAMPC010000013">
    <property type="protein sequence ID" value="KAG2271615.1"/>
    <property type="molecule type" value="Genomic_DNA"/>
</dbReference>
<comment type="caution">
    <text evidence="2">The sequence shown here is derived from an EMBL/GenBank/DDBJ whole genome shotgun (WGS) entry which is preliminary data.</text>
</comment>
<organism evidence="2 3">
    <name type="scientific">Brassica carinata</name>
    <name type="common">Ethiopian mustard</name>
    <name type="synonym">Abyssinian cabbage</name>
    <dbReference type="NCBI Taxonomy" id="52824"/>
    <lineage>
        <taxon>Eukaryota</taxon>
        <taxon>Viridiplantae</taxon>
        <taxon>Streptophyta</taxon>
        <taxon>Embryophyta</taxon>
        <taxon>Tracheophyta</taxon>
        <taxon>Spermatophyta</taxon>
        <taxon>Magnoliopsida</taxon>
        <taxon>eudicotyledons</taxon>
        <taxon>Gunneridae</taxon>
        <taxon>Pentapetalae</taxon>
        <taxon>rosids</taxon>
        <taxon>malvids</taxon>
        <taxon>Brassicales</taxon>
        <taxon>Brassicaceae</taxon>
        <taxon>Brassiceae</taxon>
        <taxon>Brassica</taxon>
    </lineage>
</organism>
<protein>
    <submittedName>
        <fullName evidence="2">Uncharacterized protein</fullName>
    </submittedName>
</protein>
<proteinExistence type="predicted"/>
<keyword evidence="3" id="KW-1185">Reference proteome</keyword>